<evidence type="ECO:0000313" key="1">
    <source>
        <dbReference type="EMBL" id="MEU3785253.1"/>
    </source>
</evidence>
<sequence>MPIYLRAPEAPAGGPDGKGWNRLSLNSHGGFLAQCALRPRRWGALLESQDTRRARWGGFGPCANRGNCEDCALRKAINEQPTTVEVNAPRVLVRIEPLYAGDDVVFNAGPDGWRLWVTTGPDDRDYRNRRPWVWEEAARVHGWDLGRPYIDEHGEGFWLERTTRVPAWGCVIASRARPSSTRHGFRVNGTRVAFLHHYEACEHGEELLNAISHACPGPDGADEERVAVRSFQSPELTPQPVGGIRFHVEVTNMSVHIKAFAGLWDEKARLSLTGSGWTTERVQAAGEALRTHLAGH</sequence>
<reference evidence="1 2" key="1">
    <citation type="submission" date="2024-06" db="EMBL/GenBank/DDBJ databases">
        <title>The Natural Products Discovery Center: Release of the First 8490 Sequenced Strains for Exploring Actinobacteria Biosynthetic Diversity.</title>
        <authorList>
            <person name="Kalkreuter E."/>
            <person name="Kautsar S.A."/>
            <person name="Yang D."/>
            <person name="Bader C.D."/>
            <person name="Teijaro C.N."/>
            <person name="Fluegel L."/>
            <person name="Davis C.M."/>
            <person name="Simpson J.R."/>
            <person name="Lauterbach L."/>
            <person name="Steele A.D."/>
            <person name="Gui C."/>
            <person name="Meng S."/>
            <person name="Li G."/>
            <person name="Viehrig K."/>
            <person name="Ye F."/>
            <person name="Su P."/>
            <person name="Kiefer A.F."/>
            <person name="Nichols A."/>
            <person name="Cepeda A.J."/>
            <person name="Yan W."/>
            <person name="Fan B."/>
            <person name="Jiang Y."/>
            <person name="Adhikari A."/>
            <person name="Zheng C.-J."/>
            <person name="Schuster L."/>
            <person name="Cowan T.M."/>
            <person name="Smanski M.J."/>
            <person name="Chevrette M.G."/>
            <person name="De Carvalho L.P.S."/>
            <person name="Shen B."/>
        </authorList>
    </citation>
    <scope>NUCLEOTIDE SEQUENCE [LARGE SCALE GENOMIC DNA]</scope>
    <source>
        <strain evidence="1 2">NPDC033843</strain>
    </source>
</reference>
<evidence type="ECO:0000313" key="2">
    <source>
        <dbReference type="Proteomes" id="UP001550739"/>
    </source>
</evidence>
<accession>A0ABV2ZSL2</accession>
<dbReference type="EMBL" id="JBEZVE010000019">
    <property type="protein sequence ID" value="MEU3785253.1"/>
    <property type="molecule type" value="Genomic_DNA"/>
</dbReference>
<gene>
    <name evidence="1" type="ORF">AB0E89_32750</name>
</gene>
<organism evidence="1 2">
    <name type="scientific">Streptomyces sp. 900129855</name>
    <dbReference type="NCBI Taxonomy" id="3155129"/>
    <lineage>
        <taxon>Bacteria</taxon>
        <taxon>Bacillati</taxon>
        <taxon>Actinomycetota</taxon>
        <taxon>Actinomycetes</taxon>
        <taxon>Kitasatosporales</taxon>
        <taxon>Streptomycetaceae</taxon>
        <taxon>Streptomyces</taxon>
    </lineage>
</organism>
<keyword evidence="2" id="KW-1185">Reference proteome</keyword>
<proteinExistence type="predicted"/>
<comment type="caution">
    <text evidence="1">The sequence shown here is derived from an EMBL/GenBank/DDBJ whole genome shotgun (WGS) entry which is preliminary data.</text>
</comment>
<dbReference type="Proteomes" id="UP001550739">
    <property type="component" value="Unassembled WGS sequence"/>
</dbReference>
<name>A0ABV2ZSL2_9ACTN</name>
<dbReference type="RefSeq" id="WP_334580143.1">
    <property type="nucleotide sequence ID" value="NZ_JBEZVE010000019.1"/>
</dbReference>
<protein>
    <submittedName>
        <fullName evidence="1">Uncharacterized protein</fullName>
    </submittedName>
</protein>